<dbReference type="AlphaFoldDB" id="A0A840TVB3"/>
<dbReference type="Proteomes" id="UP000557307">
    <property type="component" value="Unassembled WGS sequence"/>
</dbReference>
<evidence type="ECO:0000256" key="3">
    <source>
        <dbReference type="SAM" id="SignalP"/>
    </source>
</evidence>
<evidence type="ECO:0000256" key="2">
    <source>
        <dbReference type="ARBA" id="ARBA00022801"/>
    </source>
</evidence>
<dbReference type="InterPro" id="IPR052701">
    <property type="entry name" value="GAG_Ulvan_Degrading_Sulfatases"/>
</dbReference>
<dbReference type="InterPro" id="IPR024607">
    <property type="entry name" value="Sulfatase_CS"/>
</dbReference>
<evidence type="ECO:0000313" key="5">
    <source>
        <dbReference type="EMBL" id="MBB5283609.1"/>
    </source>
</evidence>
<evidence type="ECO:0000259" key="4">
    <source>
        <dbReference type="Pfam" id="PF00884"/>
    </source>
</evidence>
<comment type="similarity">
    <text evidence="1">Belongs to the sulfatase family.</text>
</comment>
<dbReference type="EMBL" id="JACHGF010000002">
    <property type="protein sequence ID" value="MBB5283609.1"/>
    <property type="molecule type" value="Genomic_DNA"/>
</dbReference>
<dbReference type="Gene3D" id="3.30.1120.10">
    <property type="match status" value="1"/>
</dbReference>
<feature type="chain" id="PRO_5033029005" evidence="3">
    <location>
        <begin position="20"/>
        <end position="495"/>
    </location>
</feature>
<proteinExistence type="inferred from homology"/>
<sequence>MNKFVSCFLLLLTALPLWAQKSTQPNIIYIFVDDLGYAELGSYGQTKIRTPHLDQLAREGMRFTQHYASTPVCAPSRCQLLTGKHSGHSYIRGNYELGGAADSLEAGQMPLHANAFTLGHLMQQAGYRTACIGKWGLGMHNTTGNPNRQGFGYFYGYLDQKQAHNHYPTHLWENDRWDTLRNPVFDVHRPFPKNIPEDEAFAYYRQGQDYALDKMAEKAQRFIAESKPKGTQPFFLYLTFTAPHVSLQAPPAAIQEYLGQFPEQPYYGEKSYAATRYPRATYAAMITYMDKKIGELLAQLKAQGIDENTLVIFSSDNGTTSMGGTDYAYFESVGPLRGLKMDVYEGGIRMPMLARWPGKIPSGRVTDHISAQYDVMATFCELLGVRPPETDGISFLPTLLGKASRQQPHEYLYFEYPERGGQVAVRMGNWKGVKRDLRTNRQVPWEIYDLSQDISESRNLAAQHPELAARFEAIVQREHQPTHIREWEFINPKFK</sequence>
<dbReference type="InterPro" id="IPR017850">
    <property type="entry name" value="Alkaline_phosphatase_core_sf"/>
</dbReference>
<dbReference type="GO" id="GO:0016787">
    <property type="term" value="F:hydrolase activity"/>
    <property type="evidence" value="ECO:0007669"/>
    <property type="project" value="UniProtKB-KW"/>
</dbReference>
<keyword evidence="3" id="KW-0732">Signal</keyword>
<evidence type="ECO:0000313" key="6">
    <source>
        <dbReference type="Proteomes" id="UP000557307"/>
    </source>
</evidence>
<protein>
    <submittedName>
        <fullName evidence="5">Arylsulfatase A-like enzyme</fullName>
    </submittedName>
</protein>
<evidence type="ECO:0000256" key="1">
    <source>
        <dbReference type="ARBA" id="ARBA00008779"/>
    </source>
</evidence>
<organism evidence="5 6">
    <name type="scientific">Rhabdobacter roseus</name>
    <dbReference type="NCBI Taxonomy" id="1655419"/>
    <lineage>
        <taxon>Bacteria</taxon>
        <taxon>Pseudomonadati</taxon>
        <taxon>Bacteroidota</taxon>
        <taxon>Cytophagia</taxon>
        <taxon>Cytophagales</taxon>
        <taxon>Cytophagaceae</taxon>
        <taxon>Rhabdobacter</taxon>
    </lineage>
</organism>
<dbReference type="InterPro" id="IPR000917">
    <property type="entry name" value="Sulfatase_N"/>
</dbReference>
<keyword evidence="6" id="KW-1185">Reference proteome</keyword>
<dbReference type="CDD" id="cd16145">
    <property type="entry name" value="ARS_like"/>
    <property type="match status" value="1"/>
</dbReference>
<reference evidence="5 6" key="1">
    <citation type="submission" date="2020-08" db="EMBL/GenBank/DDBJ databases">
        <title>Genomic Encyclopedia of Type Strains, Phase IV (KMG-IV): sequencing the most valuable type-strain genomes for metagenomic binning, comparative biology and taxonomic classification.</title>
        <authorList>
            <person name="Goeker M."/>
        </authorList>
    </citation>
    <scope>NUCLEOTIDE SEQUENCE [LARGE SCALE GENOMIC DNA]</scope>
    <source>
        <strain evidence="5 6">DSM 105074</strain>
    </source>
</reference>
<dbReference type="PANTHER" id="PTHR43751">
    <property type="entry name" value="SULFATASE"/>
    <property type="match status" value="1"/>
</dbReference>
<feature type="signal peptide" evidence="3">
    <location>
        <begin position="1"/>
        <end position="19"/>
    </location>
</feature>
<comment type="caution">
    <text evidence="5">The sequence shown here is derived from an EMBL/GenBank/DDBJ whole genome shotgun (WGS) entry which is preliminary data.</text>
</comment>
<dbReference type="PROSITE" id="PS00523">
    <property type="entry name" value="SULFATASE_1"/>
    <property type="match status" value="1"/>
</dbReference>
<dbReference type="Pfam" id="PF00884">
    <property type="entry name" value="Sulfatase"/>
    <property type="match status" value="1"/>
</dbReference>
<dbReference type="SUPFAM" id="SSF53649">
    <property type="entry name" value="Alkaline phosphatase-like"/>
    <property type="match status" value="1"/>
</dbReference>
<dbReference type="PANTHER" id="PTHR43751:SF3">
    <property type="entry name" value="SULFATASE N-TERMINAL DOMAIN-CONTAINING PROTEIN"/>
    <property type="match status" value="1"/>
</dbReference>
<feature type="domain" description="Sulfatase N-terminal" evidence="4">
    <location>
        <begin position="25"/>
        <end position="385"/>
    </location>
</feature>
<gene>
    <name evidence="5" type="ORF">HNQ92_001735</name>
</gene>
<dbReference type="RefSeq" id="WP_184173143.1">
    <property type="nucleotide sequence ID" value="NZ_JACHGF010000002.1"/>
</dbReference>
<dbReference type="Gene3D" id="3.40.720.10">
    <property type="entry name" value="Alkaline Phosphatase, subunit A"/>
    <property type="match status" value="1"/>
</dbReference>
<keyword evidence="2" id="KW-0378">Hydrolase</keyword>
<accession>A0A840TVB3</accession>
<name>A0A840TVB3_9BACT</name>